<evidence type="ECO:0000313" key="5">
    <source>
        <dbReference type="Proteomes" id="UP000762586"/>
    </source>
</evidence>
<proteinExistence type="predicted"/>
<sequence>MAIYMTQQMSNPKTITITYYRKQSSAHVSHDESGRFTQDAVANYAQFNNLRPEDVVRGNYKSGQGVPVGGKVFEI</sequence>
<evidence type="ECO:0000313" key="3">
    <source>
        <dbReference type="EMBL" id="QPK26123.1"/>
    </source>
</evidence>
<reference evidence="1 5" key="1">
    <citation type="submission" date="2020-07" db="EMBL/GenBank/DDBJ databases">
        <title>A pangenomic view of the genus Pectobacterium provides insights into genome organization, phylogeny, and virulence.</title>
        <authorList>
            <person name="Jonkheer E."/>
            <person name="Brankovics B."/>
            <person name="Houwers I."/>
            <person name="Van Der Wolf J."/>
            <person name="Bonants P."/>
            <person name="Vreeburg R."/>
            <person name="Bollema R."/>
            <person name="De Haan J."/>
            <person name="Berke L."/>
            <person name="De Ridder D."/>
            <person name="Smit S."/>
            <person name="Van Der Lee T.A.J."/>
        </authorList>
    </citation>
    <scope>NUCLEOTIDE SEQUENCE [LARGE SCALE GENOMIC DNA]</scope>
    <source>
        <strain evidence="1 5">NAK:384</strain>
    </source>
</reference>
<dbReference type="Proteomes" id="UP000269351">
    <property type="component" value="Chromosome"/>
</dbReference>
<keyword evidence="5" id="KW-1185">Reference proteome</keyword>
<protein>
    <submittedName>
        <fullName evidence="3">Uncharacterized protein</fullName>
    </submittedName>
</protein>
<evidence type="ECO:0000313" key="1">
    <source>
        <dbReference type="EMBL" id="MBN3105058.1"/>
    </source>
</evidence>
<reference evidence="3 4" key="2">
    <citation type="submission" date="2020-11" db="EMBL/GenBank/DDBJ databases">
        <title>Complete genome sequence of Pectobacterium brasiliense strain F126.</title>
        <authorList>
            <person name="Miroshnikov K."/>
            <person name="Vo T.N.H."/>
            <person name="Khodykina M.V."/>
            <person name="Kabanova A.P."/>
            <person name="Shneider M."/>
            <person name="Korzhenkov A."/>
            <person name="Toschakov S.V."/>
            <person name="Miroshnikov K.A."/>
            <person name="Ignatov A.N."/>
            <person name="Mikhailova Y.V."/>
            <person name="Shelenkov A."/>
            <person name="Yanushevich Y.G."/>
            <person name="Evseev P.V."/>
        </authorList>
    </citation>
    <scope>NUCLEOTIDE SEQUENCE [LARGE SCALE GENOMIC DNA]</scope>
    <source>
        <strain evidence="3 4">F126</strain>
    </source>
</reference>
<organism evidence="3 4">
    <name type="scientific">Pectobacterium brasiliense</name>
    <dbReference type="NCBI Taxonomy" id="180957"/>
    <lineage>
        <taxon>Bacteria</taxon>
        <taxon>Pseudomonadati</taxon>
        <taxon>Pseudomonadota</taxon>
        <taxon>Gammaproteobacteria</taxon>
        <taxon>Enterobacterales</taxon>
        <taxon>Pectobacteriaceae</taxon>
        <taxon>Pectobacterium</taxon>
    </lineage>
</organism>
<name>A0A3S0ZLB0_9GAMM</name>
<accession>A0A3S0ZLB0</accession>
<evidence type="ECO:0000313" key="4">
    <source>
        <dbReference type="Proteomes" id="UP000269351"/>
    </source>
</evidence>
<gene>
    <name evidence="3" type="ORF">F126LOC_010280</name>
    <name evidence="1" type="ORF">H4F48_03080</name>
    <name evidence="2" type="ORF">SOV92_00935</name>
</gene>
<dbReference type="RefSeq" id="WP_014915396.1">
    <property type="nucleotide sequence ID" value="NZ_BSWF01000007.1"/>
</dbReference>
<dbReference type="EMBL" id="CP065031">
    <property type="protein sequence ID" value="QPK26123.1"/>
    <property type="molecule type" value="Genomic_DNA"/>
</dbReference>
<evidence type="ECO:0000313" key="2">
    <source>
        <dbReference type="EMBL" id="MDY4376413.1"/>
    </source>
</evidence>
<dbReference type="EMBL" id="JACGET010000003">
    <property type="protein sequence ID" value="MBN3105058.1"/>
    <property type="molecule type" value="Genomic_DNA"/>
</dbReference>
<reference evidence="2" key="3">
    <citation type="submission" date="2023-11" db="EMBL/GenBank/DDBJ databases">
        <title>Comparative genomics revealed phylogeny of phytopathogenic Pectobacterium aroidearum based on whole-genome sequencing and function of putative horizontal acquire islands in P. aroidearum PccS1.</title>
        <authorList>
            <person name="Fan J."/>
            <person name="Yang L."/>
        </authorList>
    </citation>
    <scope>NUCLEOTIDE SEQUENCE</scope>
    <source>
        <strain evidence="2">NJAU140</strain>
    </source>
</reference>
<dbReference type="EMBL" id="JAXHOZ010000007">
    <property type="protein sequence ID" value="MDY4376413.1"/>
    <property type="molecule type" value="Genomic_DNA"/>
</dbReference>
<dbReference type="Proteomes" id="UP000762586">
    <property type="component" value="Unassembled WGS sequence"/>
</dbReference>
<dbReference type="AlphaFoldDB" id="A0A3S0ZLB0"/>
<dbReference type="Proteomes" id="UP001269968">
    <property type="component" value="Unassembled WGS sequence"/>
</dbReference>